<evidence type="ECO:0000313" key="2">
    <source>
        <dbReference type="Proteomes" id="UP000244240"/>
    </source>
</evidence>
<dbReference type="OrthoDB" id="2691304at2"/>
<reference evidence="1 2" key="1">
    <citation type="submission" date="2018-04" db="EMBL/GenBank/DDBJ databases">
        <title>Genomic Encyclopedia of Archaeal and Bacterial Type Strains, Phase II (KMG-II): from individual species to whole genera.</title>
        <authorList>
            <person name="Goeker M."/>
        </authorList>
    </citation>
    <scope>NUCLEOTIDE SEQUENCE [LARGE SCALE GENOMIC DNA]</scope>
    <source>
        <strain evidence="1 2">DSM 45787</strain>
    </source>
</reference>
<sequence>MILGKRTDPGRTWERLSVGDRTEEVRKVHDKDLLLYLGATDNTNPLFLQSQYAEQTPYSRLLVPVGLLTGWVESILSEKLPGAGSLLREQRLSCPKPAWLGSTLRLELELTYKDREQKWVTFSVRGTDGEGRKVLEGEVDVIPPQPRTDWLKHAYENF</sequence>
<dbReference type="Gene3D" id="3.10.129.10">
    <property type="entry name" value="Hotdog Thioesterase"/>
    <property type="match status" value="1"/>
</dbReference>
<organism evidence="1 2">
    <name type="scientific">Melghirimyces profundicolus</name>
    <dbReference type="NCBI Taxonomy" id="1242148"/>
    <lineage>
        <taxon>Bacteria</taxon>
        <taxon>Bacillati</taxon>
        <taxon>Bacillota</taxon>
        <taxon>Bacilli</taxon>
        <taxon>Bacillales</taxon>
        <taxon>Thermoactinomycetaceae</taxon>
        <taxon>Melghirimyces</taxon>
    </lineage>
</organism>
<keyword evidence="2" id="KW-1185">Reference proteome</keyword>
<dbReference type="InterPro" id="IPR052342">
    <property type="entry name" value="MCH/BMMD"/>
</dbReference>
<accession>A0A2T6C4I0</accession>
<dbReference type="RefSeq" id="WP_108022061.1">
    <property type="nucleotide sequence ID" value="NZ_QBKR01000004.1"/>
</dbReference>
<dbReference type="PANTHER" id="PTHR43664">
    <property type="entry name" value="MONOAMINE OXIDASE-RELATED"/>
    <property type="match status" value="1"/>
</dbReference>
<protein>
    <submittedName>
        <fullName evidence="1">Acyl dehydratase</fullName>
    </submittedName>
</protein>
<dbReference type="SUPFAM" id="SSF54637">
    <property type="entry name" value="Thioesterase/thiol ester dehydrase-isomerase"/>
    <property type="match status" value="1"/>
</dbReference>
<comment type="caution">
    <text evidence="1">The sequence shown here is derived from an EMBL/GenBank/DDBJ whole genome shotgun (WGS) entry which is preliminary data.</text>
</comment>
<evidence type="ECO:0000313" key="1">
    <source>
        <dbReference type="EMBL" id="PTX63224.1"/>
    </source>
</evidence>
<dbReference type="InterPro" id="IPR029069">
    <property type="entry name" value="HotDog_dom_sf"/>
</dbReference>
<dbReference type="Proteomes" id="UP000244240">
    <property type="component" value="Unassembled WGS sequence"/>
</dbReference>
<gene>
    <name evidence="1" type="ORF">C8P63_10468</name>
</gene>
<dbReference type="AlphaFoldDB" id="A0A2T6C4I0"/>
<proteinExistence type="predicted"/>
<dbReference type="EMBL" id="QBKR01000004">
    <property type="protein sequence ID" value="PTX63224.1"/>
    <property type="molecule type" value="Genomic_DNA"/>
</dbReference>
<dbReference type="PANTHER" id="PTHR43664:SF1">
    <property type="entry name" value="BETA-METHYLMALYL-COA DEHYDRATASE"/>
    <property type="match status" value="1"/>
</dbReference>
<name>A0A2T6C4I0_9BACL</name>